<keyword evidence="5" id="KW-1185">Reference proteome</keyword>
<comment type="caution">
    <text evidence="4">The sequence shown here is derived from an EMBL/GenBank/DDBJ whole genome shotgun (WGS) entry which is preliminary data.</text>
</comment>
<keyword evidence="2" id="KW-0784">Thiamine biosynthesis</keyword>
<dbReference type="InterPro" id="IPR036206">
    <property type="entry name" value="ThiamineP_synth_sf"/>
</dbReference>
<dbReference type="InterPro" id="IPR022998">
    <property type="entry name" value="ThiamineP_synth_TenI"/>
</dbReference>
<evidence type="ECO:0000313" key="5">
    <source>
        <dbReference type="Proteomes" id="UP000731907"/>
    </source>
</evidence>
<dbReference type="PANTHER" id="PTHR20857">
    <property type="entry name" value="THIAMINE-PHOSPHATE PYROPHOSPHORYLASE"/>
    <property type="match status" value="1"/>
</dbReference>
<dbReference type="RefSeq" id="WP_161762952.1">
    <property type="nucleotide sequence ID" value="NZ_JAAATX020000009.1"/>
</dbReference>
<dbReference type="InterPro" id="IPR013785">
    <property type="entry name" value="Aldolase_TIM"/>
</dbReference>
<dbReference type="PANTHER" id="PTHR20857:SF15">
    <property type="entry name" value="THIAMINE-PHOSPHATE SYNTHASE"/>
    <property type="match status" value="1"/>
</dbReference>
<dbReference type="EMBL" id="JAAATX020000009">
    <property type="protein sequence ID" value="MBU9698835.1"/>
    <property type="molecule type" value="Genomic_DNA"/>
</dbReference>
<evidence type="ECO:0000259" key="3">
    <source>
        <dbReference type="Pfam" id="PF02581"/>
    </source>
</evidence>
<proteinExistence type="predicted"/>
<keyword evidence="4" id="KW-0808">Transferase</keyword>
<gene>
    <name evidence="4" type="ORF">GU927_013370</name>
</gene>
<dbReference type="Proteomes" id="UP000731907">
    <property type="component" value="Unassembled WGS sequence"/>
</dbReference>
<dbReference type="SUPFAM" id="SSF51391">
    <property type="entry name" value="Thiamin phosphate synthase"/>
    <property type="match status" value="1"/>
</dbReference>
<dbReference type="Gene3D" id="3.20.20.70">
    <property type="entry name" value="Aldolase class I"/>
    <property type="match status" value="1"/>
</dbReference>
<dbReference type="Pfam" id="PF02581">
    <property type="entry name" value="TMP-TENI"/>
    <property type="match status" value="1"/>
</dbReference>
<dbReference type="EC" id="2.5.1.3" evidence="4"/>
<reference evidence="4 5" key="1">
    <citation type="submission" date="2021-06" db="EMBL/GenBank/DDBJ databases">
        <title>Rhodobacteraceae bacterium strain HSP-20.</title>
        <authorList>
            <person name="Chen W.-M."/>
        </authorList>
    </citation>
    <scope>NUCLEOTIDE SEQUENCE [LARGE SCALE GENOMIC DNA]</scope>
    <source>
        <strain evidence="4 5">HSP-20</strain>
    </source>
</reference>
<dbReference type="CDD" id="cd00564">
    <property type="entry name" value="TMP_TenI"/>
    <property type="match status" value="1"/>
</dbReference>
<sequence>MILPRFYPVLPDAAMIARLVPLGVRLVQLRFKGDVAEVPAQITTALAICARHGAQLVVNDHWQAALDHGADFIHLGQEDLDSADTNAIARAGVRLGVSTHDRAELDRALDLNPAYIALGPIWPTLLKQMPWHPQGLAKLTRWKSRIGAVPLVAIGGLTPARLPEVFAAGADVAAVVTDLVTAHDPEAQTRLWVQATGAIA</sequence>
<organism evidence="4 5">
    <name type="scientific">Paragemmobacter amnigenus</name>
    <dbReference type="NCBI Taxonomy" id="2852097"/>
    <lineage>
        <taxon>Bacteria</taxon>
        <taxon>Pseudomonadati</taxon>
        <taxon>Pseudomonadota</taxon>
        <taxon>Alphaproteobacteria</taxon>
        <taxon>Rhodobacterales</taxon>
        <taxon>Paracoccaceae</taxon>
        <taxon>Paragemmobacter</taxon>
    </lineage>
</organism>
<evidence type="ECO:0000256" key="2">
    <source>
        <dbReference type="ARBA" id="ARBA00022977"/>
    </source>
</evidence>
<dbReference type="GO" id="GO:0004789">
    <property type="term" value="F:thiamine-phosphate diphosphorylase activity"/>
    <property type="evidence" value="ECO:0007669"/>
    <property type="project" value="UniProtKB-EC"/>
</dbReference>
<name>A0ABS6J8Y7_9RHOB</name>
<accession>A0ABS6J8Y7</accession>
<feature type="domain" description="Thiamine phosphate synthase/TenI" evidence="3">
    <location>
        <begin position="14"/>
        <end position="178"/>
    </location>
</feature>
<protein>
    <submittedName>
        <fullName evidence="4">Thiamine phosphate synthase</fullName>
        <ecNumber evidence="4">2.5.1.3</ecNumber>
    </submittedName>
</protein>
<comment type="pathway">
    <text evidence="1">Cofactor biosynthesis; thiamine diphosphate biosynthesis.</text>
</comment>
<dbReference type="NCBIfam" id="NF000734">
    <property type="entry name" value="PRK00043.1-5"/>
    <property type="match status" value="1"/>
</dbReference>
<evidence type="ECO:0000256" key="1">
    <source>
        <dbReference type="ARBA" id="ARBA00004948"/>
    </source>
</evidence>
<evidence type="ECO:0000313" key="4">
    <source>
        <dbReference type="EMBL" id="MBU9698835.1"/>
    </source>
</evidence>